<proteinExistence type="predicted"/>
<name>A0ABN2XBQ0_9MICC</name>
<keyword evidence="3 7" id="KW-0812">Transmembrane</keyword>
<feature type="domain" description="ABC-2 type transporter transmembrane" evidence="8">
    <location>
        <begin position="44"/>
        <end position="380"/>
    </location>
</feature>
<dbReference type="InterPro" id="IPR051449">
    <property type="entry name" value="ABC-2_transporter_component"/>
</dbReference>
<feature type="transmembrane region" description="Helical" evidence="7">
    <location>
        <begin position="279"/>
        <end position="301"/>
    </location>
</feature>
<gene>
    <name evidence="9" type="ORF">GCM10009824_02940</name>
</gene>
<evidence type="ECO:0000256" key="5">
    <source>
        <dbReference type="ARBA" id="ARBA00023136"/>
    </source>
</evidence>
<feature type="transmembrane region" description="Helical" evidence="7">
    <location>
        <begin position="45"/>
        <end position="66"/>
    </location>
</feature>
<feature type="compositionally biased region" description="Low complexity" evidence="6">
    <location>
        <begin position="1"/>
        <end position="16"/>
    </location>
</feature>
<accession>A0ABN2XBQ0</accession>
<keyword evidence="5 7" id="KW-0472">Membrane</keyword>
<dbReference type="Proteomes" id="UP001500166">
    <property type="component" value="Unassembled WGS sequence"/>
</dbReference>
<evidence type="ECO:0000256" key="2">
    <source>
        <dbReference type="ARBA" id="ARBA00022475"/>
    </source>
</evidence>
<evidence type="ECO:0000256" key="4">
    <source>
        <dbReference type="ARBA" id="ARBA00022989"/>
    </source>
</evidence>
<keyword evidence="2" id="KW-1003">Cell membrane</keyword>
<comment type="caution">
    <text evidence="9">The sequence shown here is derived from an EMBL/GenBank/DDBJ whole genome shotgun (WGS) entry which is preliminary data.</text>
</comment>
<dbReference type="PANTHER" id="PTHR30294">
    <property type="entry name" value="MEMBRANE COMPONENT OF ABC TRANSPORTER YHHJ-RELATED"/>
    <property type="match status" value="1"/>
</dbReference>
<evidence type="ECO:0000256" key="3">
    <source>
        <dbReference type="ARBA" id="ARBA00022692"/>
    </source>
</evidence>
<reference evidence="9 10" key="1">
    <citation type="journal article" date="2019" name="Int. J. Syst. Evol. Microbiol.">
        <title>The Global Catalogue of Microorganisms (GCM) 10K type strain sequencing project: providing services to taxonomists for standard genome sequencing and annotation.</title>
        <authorList>
            <consortium name="The Broad Institute Genomics Platform"/>
            <consortium name="The Broad Institute Genome Sequencing Center for Infectious Disease"/>
            <person name="Wu L."/>
            <person name="Ma J."/>
        </authorList>
    </citation>
    <scope>NUCLEOTIDE SEQUENCE [LARGE SCALE GENOMIC DNA]</scope>
    <source>
        <strain evidence="9 10">JCM 15914</strain>
    </source>
</reference>
<protein>
    <submittedName>
        <fullName evidence="9">ABC transporter permease</fullName>
    </submittedName>
</protein>
<feature type="region of interest" description="Disordered" evidence="6">
    <location>
        <begin position="1"/>
        <end position="24"/>
    </location>
</feature>
<dbReference type="InterPro" id="IPR013525">
    <property type="entry name" value="ABC2_TM"/>
</dbReference>
<dbReference type="RefSeq" id="WP_344223292.1">
    <property type="nucleotide sequence ID" value="NZ_BAAAQA010000002.1"/>
</dbReference>
<comment type="subcellular location">
    <subcellularLocation>
        <location evidence="1">Cell membrane</location>
        <topology evidence="1">Multi-pass membrane protein</topology>
    </subcellularLocation>
</comment>
<evidence type="ECO:0000256" key="6">
    <source>
        <dbReference type="SAM" id="MobiDB-lite"/>
    </source>
</evidence>
<keyword evidence="10" id="KW-1185">Reference proteome</keyword>
<evidence type="ECO:0000313" key="9">
    <source>
        <dbReference type="EMBL" id="GAA2109171.1"/>
    </source>
</evidence>
<dbReference type="EMBL" id="BAAAQA010000002">
    <property type="protein sequence ID" value="GAA2109171.1"/>
    <property type="molecule type" value="Genomic_DNA"/>
</dbReference>
<feature type="transmembrane region" description="Helical" evidence="7">
    <location>
        <begin position="247"/>
        <end position="267"/>
    </location>
</feature>
<dbReference type="PANTHER" id="PTHR30294:SF29">
    <property type="entry name" value="MULTIDRUG ABC TRANSPORTER PERMEASE YBHS-RELATED"/>
    <property type="match status" value="1"/>
</dbReference>
<feature type="transmembrane region" description="Helical" evidence="7">
    <location>
        <begin position="363"/>
        <end position="380"/>
    </location>
</feature>
<evidence type="ECO:0000313" key="10">
    <source>
        <dbReference type="Proteomes" id="UP001500166"/>
    </source>
</evidence>
<evidence type="ECO:0000259" key="8">
    <source>
        <dbReference type="Pfam" id="PF12698"/>
    </source>
</evidence>
<feature type="transmembrane region" description="Helical" evidence="7">
    <location>
        <begin position="188"/>
        <end position="213"/>
    </location>
</feature>
<keyword evidence="4 7" id="KW-1133">Transmembrane helix</keyword>
<feature type="transmembrane region" description="Helical" evidence="7">
    <location>
        <begin position="321"/>
        <end position="343"/>
    </location>
</feature>
<feature type="region of interest" description="Disordered" evidence="6">
    <location>
        <begin position="157"/>
        <end position="183"/>
    </location>
</feature>
<evidence type="ECO:0000256" key="7">
    <source>
        <dbReference type="SAM" id="Phobius"/>
    </source>
</evidence>
<evidence type="ECO:0000256" key="1">
    <source>
        <dbReference type="ARBA" id="ARBA00004651"/>
    </source>
</evidence>
<organism evidence="9 10">
    <name type="scientific">Kocuria atrinae</name>
    <dbReference type="NCBI Taxonomy" id="592377"/>
    <lineage>
        <taxon>Bacteria</taxon>
        <taxon>Bacillati</taxon>
        <taxon>Actinomycetota</taxon>
        <taxon>Actinomycetes</taxon>
        <taxon>Micrococcales</taxon>
        <taxon>Micrococcaceae</taxon>
        <taxon>Kocuria</taxon>
    </lineage>
</organism>
<dbReference type="Pfam" id="PF12698">
    <property type="entry name" value="ABC2_membrane_3"/>
    <property type="match status" value="1"/>
</dbReference>
<feature type="compositionally biased region" description="Polar residues" evidence="6">
    <location>
        <begin position="163"/>
        <end position="179"/>
    </location>
</feature>
<sequence>MSDDTTTTSIGASTTAAEEEQNTSASVPWVTVMNREIGVKLRDRAFIVSTVLTVLGIIGFTVFIFFMGERTTSYTVAATDPQAVTVVETARDSADENTSIELRSVSPDEARDLLQNDEIDAAVSHGEDSWVLTARSSMDSSLSGMLTDAAKDITAQRNAAEAGTTTEQLAAGSEVQTRTLSDDPDRGVAANVLGFIFAMLFYTAAIIFGMAIANSVLEEKQNRVVEILATAIPVRHILYGKVAGNCLLAYAQIILYGVVGLLGVNLLGQAESIGWILQASGWFIGFFVVGFAAQASIWAVLGSLASRTEDLQSNTGPIMSVLIAALLVGMFAKGVWLTVASYVPLVSSVAMPVRMLTDTVAWWEPWLALGLCALFGLIMFRVGERVYQRAVFQGGQALTWRKALKLER</sequence>